<dbReference type="AlphaFoldDB" id="A0A067DBF1"/>
<evidence type="ECO:0000256" key="1">
    <source>
        <dbReference type="SAM" id="MobiDB-lite"/>
    </source>
</evidence>
<dbReference type="EMBL" id="KK796501">
    <property type="protein sequence ID" value="KDO35961.1"/>
    <property type="molecule type" value="Genomic_DNA"/>
</dbReference>
<dbReference type="Proteomes" id="UP000027120">
    <property type="component" value="Unassembled WGS sequence"/>
</dbReference>
<name>A0A067DBF1_CITSI</name>
<gene>
    <name evidence="2" type="ORF">CISIN_1g039974mg</name>
</gene>
<organism evidence="2 3">
    <name type="scientific">Citrus sinensis</name>
    <name type="common">Sweet orange</name>
    <name type="synonym">Citrus aurantium var. sinensis</name>
    <dbReference type="NCBI Taxonomy" id="2711"/>
    <lineage>
        <taxon>Eukaryota</taxon>
        <taxon>Viridiplantae</taxon>
        <taxon>Streptophyta</taxon>
        <taxon>Embryophyta</taxon>
        <taxon>Tracheophyta</taxon>
        <taxon>Spermatophyta</taxon>
        <taxon>Magnoliopsida</taxon>
        <taxon>eudicotyledons</taxon>
        <taxon>Gunneridae</taxon>
        <taxon>Pentapetalae</taxon>
        <taxon>rosids</taxon>
        <taxon>malvids</taxon>
        <taxon>Sapindales</taxon>
        <taxon>Rutaceae</taxon>
        <taxon>Aurantioideae</taxon>
        <taxon>Citrus</taxon>
    </lineage>
</organism>
<feature type="compositionally biased region" description="Polar residues" evidence="1">
    <location>
        <begin position="20"/>
        <end position="30"/>
    </location>
</feature>
<accession>A0A067DBF1</accession>
<dbReference type="STRING" id="2711.A0A067DBF1"/>
<reference evidence="2 3" key="1">
    <citation type="submission" date="2014-04" db="EMBL/GenBank/DDBJ databases">
        <authorList>
            <consortium name="International Citrus Genome Consortium"/>
            <person name="Gmitter F."/>
            <person name="Chen C."/>
            <person name="Farmerie W."/>
            <person name="Harkins T."/>
            <person name="Desany B."/>
            <person name="Mohiuddin M."/>
            <person name="Kodira C."/>
            <person name="Borodovsky M."/>
            <person name="Lomsadze A."/>
            <person name="Burns P."/>
            <person name="Jenkins J."/>
            <person name="Prochnik S."/>
            <person name="Shu S."/>
            <person name="Chapman J."/>
            <person name="Pitluck S."/>
            <person name="Schmutz J."/>
            <person name="Rokhsar D."/>
        </authorList>
    </citation>
    <scope>NUCLEOTIDE SEQUENCE</scope>
</reference>
<dbReference type="PANTHER" id="PTHR48040:SF45">
    <property type="entry name" value="PLEIOTROPIC DRUG RESISTANCE PROTEIN 1-LIKE"/>
    <property type="match status" value="1"/>
</dbReference>
<evidence type="ECO:0000313" key="3">
    <source>
        <dbReference type="Proteomes" id="UP000027120"/>
    </source>
</evidence>
<keyword evidence="3" id="KW-1185">Reference proteome</keyword>
<proteinExistence type="predicted"/>
<evidence type="ECO:0008006" key="4">
    <source>
        <dbReference type="Google" id="ProtNLM"/>
    </source>
</evidence>
<dbReference type="PANTHER" id="PTHR48040">
    <property type="entry name" value="PLEIOTROPIC DRUG RESISTANCE PROTEIN 1-LIKE ISOFORM X1"/>
    <property type="match status" value="1"/>
</dbReference>
<evidence type="ECO:0000313" key="2">
    <source>
        <dbReference type="EMBL" id="KDO35961.1"/>
    </source>
</evidence>
<sequence>MEGLGGRDMVYTASNSLRRSASRWRSNSPGAFSVSSSREEDDEEALIWAALEKLPTYNRLRKGILTTSRGEASEIDVNNLGLQERQRLVDKLVKIAEVDNEQFLLKLKNRIDR</sequence>
<protein>
    <recommendedName>
        <fullName evidence="4">ABC-transporter N-terminal domain-containing protein</fullName>
    </recommendedName>
</protein>
<feature type="region of interest" description="Disordered" evidence="1">
    <location>
        <begin position="20"/>
        <end position="39"/>
    </location>
</feature>